<evidence type="ECO:0000256" key="9">
    <source>
        <dbReference type="ARBA" id="ARBA00032235"/>
    </source>
</evidence>
<evidence type="ECO:0000256" key="8">
    <source>
        <dbReference type="ARBA" id="ARBA00031985"/>
    </source>
</evidence>
<dbReference type="GO" id="GO:0043597">
    <property type="term" value="C:cytoplasmic replication fork"/>
    <property type="evidence" value="ECO:0007669"/>
    <property type="project" value="TreeGrafter"/>
</dbReference>
<dbReference type="InterPro" id="IPR000380">
    <property type="entry name" value="Topo_IA"/>
</dbReference>
<evidence type="ECO:0000256" key="7">
    <source>
        <dbReference type="ARBA" id="ARBA00030003"/>
    </source>
</evidence>
<dbReference type="PROSITE" id="PS00396">
    <property type="entry name" value="TOPO_IA_1"/>
    <property type="match status" value="1"/>
</dbReference>
<evidence type="ECO:0000313" key="12">
    <source>
        <dbReference type="EMBL" id="KIE45260.1"/>
    </source>
</evidence>
<dbReference type="Pfam" id="PF01131">
    <property type="entry name" value="Topoisom_bac"/>
    <property type="match status" value="1"/>
</dbReference>
<dbReference type="Gene3D" id="2.70.20.10">
    <property type="entry name" value="Topoisomerase I, domain 3"/>
    <property type="match status" value="1"/>
</dbReference>
<dbReference type="InterPro" id="IPR013826">
    <property type="entry name" value="Topo_IA_cen_sub3"/>
</dbReference>
<dbReference type="SMART" id="SM00436">
    <property type="entry name" value="TOP1Bc"/>
    <property type="match status" value="1"/>
</dbReference>
<evidence type="ECO:0000256" key="6">
    <source>
        <dbReference type="ARBA" id="ARBA00023235"/>
    </source>
</evidence>
<keyword evidence="13" id="KW-1185">Reference proteome</keyword>
<feature type="domain" description="Topo IA-type catalytic" evidence="11">
    <location>
        <begin position="49"/>
        <end position="521"/>
    </location>
</feature>
<comment type="similarity">
    <text evidence="2">Belongs to the type IA topoisomerase family.</text>
</comment>
<evidence type="ECO:0000256" key="3">
    <source>
        <dbReference type="ARBA" id="ARBA00012891"/>
    </source>
</evidence>
<dbReference type="InterPro" id="IPR013824">
    <property type="entry name" value="Topo_IA_cen_sub1"/>
</dbReference>
<dbReference type="Proteomes" id="UP000031366">
    <property type="component" value="Unassembled WGS sequence"/>
</dbReference>
<dbReference type="Gene3D" id="1.10.290.10">
    <property type="entry name" value="Topoisomerase I, domain 4"/>
    <property type="match status" value="1"/>
</dbReference>
<dbReference type="PROSITE" id="PS52039">
    <property type="entry name" value="TOPO_IA_2"/>
    <property type="match status" value="1"/>
</dbReference>
<organism evidence="12 13">
    <name type="scientific">Clostridium argentinense CDC 2741</name>
    <dbReference type="NCBI Taxonomy" id="1418104"/>
    <lineage>
        <taxon>Bacteria</taxon>
        <taxon>Bacillati</taxon>
        <taxon>Bacillota</taxon>
        <taxon>Clostridia</taxon>
        <taxon>Eubacteriales</taxon>
        <taxon>Clostridiaceae</taxon>
        <taxon>Clostridium</taxon>
    </lineage>
</organism>
<dbReference type="GO" id="GO:0006281">
    <property type="term" value="P:DNA repair"/>
    <property type="evidence" value="ECO:0007669"/>
    <property type="project" value="TreeGrafter"/>
</dbReference>
<dbReference type="InterPro" id="IPR023405">
    <property type="entry name" value="Topo_IA_core_domain"/>
</dbReference>
<dbReference type="PRINTS" id="PR00417">
    <property type="entry name" value="PRTPISMRASEI"/>
</dbReference>
<dbReference type="InterPro" id="IPR003602">
    <property type="entry name" value="Topo_IA_DNA-bd_dom"/>
</dbReference>
<dbReference type="AlphaFoldDB" id="A0A0C1UCJ0"/>
<dbReference type="RefSeq" id="WP_039635672.1">
    <property type="nucleotide sequence ID" value="NZ_AYSO01000020.1"/>
</dbReference>
<evidence type="ECO:0000259" key="11">
    <source>
        <dbReference type="PROSITE" id="PS52039"/>
    </source>
</evidence>
<comment type="catalytic activity">
    <reaction evidence="1">
        <text>ATP-independent breakage of single-stranded DNA, followed by passage and rejoining.</text>
        <dbReference type="EC" id="5.6.2.1"/>
    </reaction>
</comment>
<dbReference type="GO" id="GO:0006310">
    <property type="term" value="P:DNA recombination"/>
    <property type="evidence" value="ECO:0007669"/>
    <property type="project" value="TreeGrafter"/>
</dbReference>
<dbReference type="GO" id="GO:0003917">
    <property type="term" value="F:DNA topoisomerase type I (single strand cut, ATP-independent) activity"/>
    <property type="evidence" value="ECO:0007669"/>
    <property type="project" value="UniProtKB-EC"/>
</dbReference>
<proteinExistence type="inferred from homology"/>
<dbReference type="GO" id="GO:0003677">
    <property type="term" value="F:DNA binding"/>
    <property type="evidence" value="ECO:0007669"/>
    <property type="project" value="UniProtKB-KW"/>
</dbReference>
<gene>
    <name evidence="12" type="ORF">U732_61</name>
</gene>
<evidence type="ECO:0000256" key="4">
    <source>
        <dbReference type="ARBA" id="ARBA00023029"/>
    </source>
</evidence>
<protein>
    <recommendedName>
        <fullName evidence="3">DNA topoisomerase</fullName>
        <ecNumber evidence="3">5.6.2.1</ecNumber>
    </recommendedName>
    <alternativeName>
        <fullName evidence="10">Omega-protein</fullName>
    </alternativeName>
    <alternativeName>
        <fullName evidence="9">Relaxing enzyme</fullName>
    </alternativeName>
    <alternativeName>
        <fullName evidence="7">Swivelase</fullName>
    </alternativeName>
    <alternativeName>
        <fullName evidence="8">Untwisting enzyme</fullName>
    </alternativeName>
</protein>
<keyword evidence="4" id="KW-0799">Topoisomerase</keyword>
<dbReference type="EC" id="5.6.2.1" evidence="3"/>
<dbReference type="InterPro" id="IPR003601">
    <property type="entry name" value="Topo_IA_2"/>
</dbReference>
<name>A0A0C1UCJ0_9CLOT</name>
<keyword evidence="6 12" id="KW-0413">Isomerase</keyword>
<dbReference type="InterPro" id="IPR013825">
    <property type="entry name" value="Topo_IA_cen_sub2"/>
</dbReference>
<keyword evidence="5" id="KW-0238">DNA-binding</keyword>
<dbReference type="OrthoDB" id="9803554at2"/>
<dbReference type="SUPFAM" id="SSF56712">
    <property type="entry name" value="Prokaryotic type I DNA topoisomerase"/>
    <property type="match status" value="1"/>
</dbReference>
<evidence type="ECO:0000256" key="1">
    <source>
        <dbReference type="ARBA" id="ARBA00000213"/>
    </source>
</evidence>
<dbReference type="PANTHER" id="PTHR11390">
    <property type="entry name" value="PROKARYOTIC DNA TOPOISOMERASE"/>
    <property type="match status" value="1"/>
</dbReference>
<dbReference type="SMART" id="SM00437">
    <property type="entry name" value="TOP1Ac"/>
    <property type="match status" value="1"/>
</dbReference>
<evidence type="ECO:0000256" key="2">
    <source>
        <dbReference type="ARBA" id="ARBA00009446"/>
    </source>
</evidence>
<dbReference type="PANTHER" id="PTHR11390:SF21">
    <property type="entry name" value="DNA TOPOISOMERASE 3-ALPHA"/>
    <property type="match status" value="1"/>
</dbReference>
<reference evidence="12 13" key="1">
    <citation type="journal article" date="2015" name="Infect. Genet. Evol.">
        <title>Genomic sequences of six botulinum neurotoxin-producing strains representing three clostridial species illustrate the mobility and diversity of botulinum neurotoxin genes.</title>
        <authorList>
            <person name="Smith T.J."/>
            <person name="Hill K.K."/>
            <person name="Xie G."/>
            <person name="Foley B.T."/>
            <person name="Williamson C.H."/>
            <person name="Foster J.T."/>
            <person name="Johnson S.L."/>
            <person name="Chertkov O."/>
            <person name="Teshima H."/>
            <person name="Gibbons H.S."/>
            <person name="Johnsky L.A."/>
            <person name="Karavis M.A."/>
            <person name="Smith L.A."/>
        </authorList>
    </citation>
    <scope>NUCLEOTIDE SEQUENCE [LARGE SCALE GENOMIC DNA]</scope>
    <source>
        <strain evidence="12 13">CDC 2741</strain>
    </source>
</reference>
<evidence type="ECO:0000256" key="10">
    <source>
        <dbReference type="ARBA" id="ARBA00032877"/>
    </source>
</evidence>
<evidence type="ECO:0000313" key="13">
    <source>
        <dbReference type="Proteomes" id="UP000031366"/>
    </source>
</evidence>
<comment type="caution">
    <text evidence="12">The sequence shown here is derived from an EMBL/GenBank/DDBJ whole genome shotgun (WGS) entry which is preliminary data.</text>
</comment>
<dbReference type="GO" id="GO:0006265">
    <property type="term" value="P:DNA topological change"/>
    <property type="evidence" value="ECO:0007669"/>
    <property type="project" value="InterPro"/>
</dbReference>
<dbReference type="Gene3D" id="1.10.460.10">
    <property type="entry name" value="Topoisomerase I, domain 2"/>
    <property type="match status" value="1"/>
</dbReference>
<dbReference type="InterPro" id="IPR023406">
    <property type="entry name" value="Topo_IA_AS"/>
</dbReference>
<dbReference type="EMBL" id="AYSO01000020">
    <property type="protein sequence ID" value="KIE45260.1"/>
    <property type="molecule type" value="Genomic_DNA"/>
</dbReference>
<evidence type="ECO:0000256" key="5">
    <source>
        <dbReference type="ARBA" id="ARBA00023125"/>
    </source>
</evidence>
<sequence>MIEAVFDNIVKYISTTDKIIAPLKRIWIHSLTEEGIRSAVDTSKDLTEYVNLIFAARCRAMADWLSINYTVFATMKYSNRIIRNDTNKIISLGRVQTPVLHLIVKRDYERENFKKELYYTMDATMKASNGMTFQANYKIPKNEKIKDVNFLREVAQQVNNANGQIVSLIEETEYEKPFKLYNLNDLQIEASNLYGITSKDTAKAAQALYEKGIISYSRTNSRNLSTDMLTHVKEVLSTLPNFYKQYIDQIDQNKLSCDYNRVFEDTEESHSAIIPTNVKHDFNYLKELPMECQRIYGLIVRRFIGVFMKDTIYDKLSIQIDVAGYTFVSSKRILKFNGYKDLIKKIYVSNKDNNDDVTENGDENDDINLESSEEISRDLLNYLRTNMNDDTKCVKINIKEKSTQKPPYYTEAKLLQTMESATKFVEDENLRENLKNVGLGTVATRAAIIERLINVGYIKRKGKKLISTDKGRKLIEILPIDSLKNISMTVEWEDKLNKICEGLYSPKDFIKEIKQLTIANCNKIKMHNNI</sequence>
<dbReference type="CDD" id="cd00186">
    <property type="entry name" value="TOP1Ac"/>
    <property type="match status" value="1"/>
</dbReference>
<dbReference type="InterPro" id="IPR013497">
    <property type="entry name" value="Topo_IA_cen"/>
</dbReference>
<accession>A0A0C1UCJ0</accession>